<comment type="subcellular location">
    <subcellularLocation>
        <location evidence="1">Cytoplasm</location>
        <location evidence="1">Cytoskeleton</location>
        <location evidence="1">Cilium axoneme</location>
    </subcellularLocation>
</comment>
<dbReference type="Proteomes" id="UP000612055">
    <property type="component" value="Unassembled WGS sequence"/>
</dbReference>
<feature type="compositionally biased region" description="Low complexity" evidence="2">
    <location>
        <begin position="168"/>
        <end position="178"/>
    </location>
</feature>
<feature type="region of interest" description="Disordered" evidence="2">
    <location>
        <begin position="1340"/>
        <end position="1369"/>
    </location>
</feature>
<feature type="region of interest" description="Disordered" evidence="2">
    <location>
        <begin position="837"/>
        <end position="899"/>
    </location>
</feature>
<feature type="compositionally biased region" description="Low complexity" evidence="2">
    <location>
        <begin position="837"/>
        <end position="883"/>
    </location>
</feature>
<feature type="compositionally biased region" description="Low complexity" evidence="2">
    <location>
        <begin position="1044"/>
        <end position="1068"/>
    </location>
</feature>
<feature type="compositionally biased region" description="Low complexity" evidence="2">
    <location>
        <begin position="149"/>
        <end position="160"/>
    </location>
</feature>
<evidence type="ECO:0000313" key="4">
    <source>
        <dbReference type="Proteomes" id="UP000612055"/>
    </source>
</evidence>
<feature type="compositionally biased region" description="Gly residues" evidence="2">
    <location>
        <begin position="1345"/>
        <end position="1355"/>
    </location>
</feature>
<reference evidence="3" key="1">
    <citation type="journal article" date="2020" name="bioRxiv">
        <title>Comparative genomics of Chlamydomonas.</title>
        <authorList>
            <person name="Craig R.J."/>
            <person name="Hasan A.R."/>
            <person name="Ness R.W."/>
            <person name="Keightley P.D."/>
        </authorList>
    </citation>
    <scope>NUCLEOTIDE SEQUENCE</scope>
    <source>
        <strain evidence="3">CCAP 11/70</strain>
    </source>
</reference>
<feature type="compositionally biased region" description="Pro residues" evidence="2">
    <location>
        <begin position="1356"/>
        <end position="1365"/>
    </location>
</feature>
<name>A0A835XN34_9CHLO</name>
<feature type="compositionally biased region" description="Gly residues" evidence="2">
    <location>
        <begin position="1424"/>
        <end position="1439"/>
    </location>
</feature>
<feature type="region of interest" description="Disordered" evidence="2">
    <location>
        <begin position="673"/>
        <end position="720"/>
    </location>
</feature>
<protein>
    <submittedName>
        <fullName evidence="3">Uncharacterized protein</fullName>
    </submittedName>
</protein>
<feature type="compositionally biased region" description="Pro residues" evidence="2">
    <location>
        <begin position="473"/>
        <end position="484"/>
    </location>
</feature>
<feature type="compositionally biased region" description="Low complexity" evidence="2">
    <location>
        <begin position="452"/>
        <end position="472"/>
    </location>
</feature>
<feature type="compositionally biased region" description="Low complexity" evidence="2">
    <location>
        <begin position="1153"/>
        <end position="1167"/>
    </location>
</feature>
<organism evidence="3 4">
    <name type="scientific">Edaphochlamys debaryana</name>
    <dbReference type="NCBI Taxonomy" id="47281"/>
    <lineage>
        <taxon>Eukaryota</taxon>
        <taxon>Viridiplantae</taxon>
        <taxon>Chlorophyta</taxon>
        <taxon>core chlorophytes</taxon>
        <taxon>Chlorophyceae</taxon>
        <taxon>CS clade</taxon>
        <taxon>Chlamydomonadales</taxon>
        <taxon>Chlamydomonadales incertae sedis</taxon>
        <taxon>Edaphochlamys</taxon>
    </lineage>
</organism>
<evidence type="ECO:0000256" key="1">
    <source>
        <dbReference type="ARBA" id="ARBA00004430"/>
    </source>
</evidence>
<feature type="region of interest" description="Disordered" evidence="2">
    <location>
        <begin position="1093"/>
        <end position="1176"/>
    </location>
</feature>
<evidence type="ECO:0000313" key="3">
    <source>
        <dbReference type="EMBL" id="KAG2486495.1"/>
    </source>
</evidence>
<feature type="compositionally biased region" description="Low complexity" evidence="2">
    <location>
        <begin position="1272"/>
        <end position="1282"/>
    </location>
</feature>
<gene>
    <name evidence="3" type="ORF">HYH03_014797</name>
</gene>
<feature type="region of interest" description="Disordered" evidence="2">
    <location>
        <begin position="995"/>
        <end position="1073"/>
    </location>
</feature>
<feature type="compositionally biased region" description="Gly residues" evidence="2">
    <location>
        <begin position="705"/>
        <end position="717"/>
    </location>
</feature>
<proteinExistence type="predicted"/>
<feature type="region of interest" description="Disordered" evidence="2">
    <location>
        <begin position="1265"/>
        <end position="1304"/>
    </location>
</feature>
<dbReference type="SUPFAM" id="SSF52047">
    <property type="entry name" value="RNI-like"/>
    <property type="match status" value="1"/>
</dbReference>
<feature type="compositionally biased region" description="Low complexity" evidence="2">
    <location>
        <begin position="1132"/>
        <end position="1142"/>
    </location>
</feature>
<feature type="compositionally biased region" description="Low complexity" evidence="2">
    <location>
        <begin position="122"/>
        <end position="141"/>
    </location>
</feature>
<feature type="region of interest" description="Disordered" evidence="2">
    <location>
        <begin position="451"/>
        <end position="484"/>
    </location>
</feature>
<feature type="region of interest" description="Disordered" evidence="2">
    <location>
        <begin position="1382"/>
        <end position="1439"/>
    </location>
</feature>
<feature type="compositionally biased region" description="Gly residues" evidence="2">
    <location>
        <begin position="1395"/>
        <end position="1410"/>
    </location>
</feature>
<sequence>MPPRKRIRPDPNRDSAEPTTSDGRHIYDLGEELLNEVAKHLPLNSCMRSRMVSKTFAQAFGWSVTEVMQLVSSDAGDVLTSLRRCASIYPAANSLLLVLDSYEDMAQMQAVLNHIRLGATTAGQGQAQGQQPEAGPSTSTSPGGGAGAGPSSAPSPSGRRSAGRARGPRSAAAAPAPALPEAALSRISRLALRCNISRSDTAKERLKYQEKFARRPGGPLLQLLGLPPALLDALQGADRPGGGAAEGGAATAPGEGESLLGLGFLAHMPALTNLRLVVPLDLRPPRPGAPPSGLAALGCLRCLSRLDLLPINGLCSGDVAPLGALGGSLQHLELYLDDPTTMHWHRRPDGYTPPEPAALPPGEGALLLLSPRLIREQEYAGRVYPAWTRVNELLSRLPLLSHLSITGTAPFWLPMGQALLRAHPRLTHLHLSCSATPAEFVASPINSAPVPAGTGAAAATSSCGGAAADSRAPTPPPAAPLRATPPPAGGVAGCAGGRRTPPVVPAGRHVRVMVRHGQGNSLLQDAGQLLPMLPMAPQDEVSLDICGMGMVRPDLGDQIRALQAALPVRSLVVLHASWADPRVPTEVLAALAAEGGAARRPGLRRLQLWSRDKEAFDVSNRVLSAASDPDLSASPECATAGPQELVLHGVLPDTLGPLLPPSLKRLSLANRAPEEGDLAPGPAPGLGVGLGPGPGPGQAQPGPAAGPGAGGAGGAGAGDAAPAPAVGGVVGLNGRRQAVVAVEWLPEGLEALDVQNCALRGTVPGRGLARLSQLSLHSCALSELEQLACGPALRRLALFRNDIAASSMRGLAERCPGIVELNLQEAFSPYAHHLSTPAAAGAPPAAAGPSSPSAATAAASGRPTRSSRSARGPASSSQPSQAQPGPPPGPHAHAHVQPQRLHMSLSCAGMLDDLHHIARLSRLESLALPIPHSCEGVSAMVPHLAALPSLHSLLVQGLWDKCVPQLTCLTALQRLEWLKLHMVVDPRVYSLKEPQAGKGTAAGAGSAEGGQRGRRARGRGSQPQRAASPVAPRSRGGRDVEMEAGPIAGPRPRGGAQAAAGATAAAVAGGEGRRTTRAAARAAAEAEAEAAAAAAGAGSSRRGKRGRAAARGADSSDDEAGAEGAAGGPGAGPSRRTGAPGASPRQRQGGASGAAAAAGVSPASPKGKPAPPSYDAHSVSRELFNALVQNLPHTRVGMKLITISFKSEEEARAANAAGPEGNHGGPNQQAAVAALAAAAALANLFDAGGPGGAAEAGGGPGPEVFIGGAAGAGPVPDGGVAAEPPPGAGGNDDGPDEDEDGMGEHDEEMNHVMQAIGEAGMHIMMNVAMAMAGAIQQGAAHAQQPGGGGGGGLPGAGPPGAPMPHPFLGAMLGPIEVPVQMPGPGIPGMPAPAGAAGGGGGGGGGGGAPGGAQQQQQPGPPGPAGGGGGGGAPGGCVVM</sequence>
<feature type="region of interest" description="Disordered" evidence="2">
    <location>
        <begin position="1"/>
        <end position="24"/>
    </location>
</feature>
<feature type="region of interest" description="Disordered" evidence="2">
    <location>
        <begin position="122"/>
        <end position="178"/>
    </location>
</feature>
<accession>A0A835XN34</accession>
<dbReference type="EMBL" id="JAEHOE010000111">
    <property type="protein sequence ID" value="KAG2486495.1"/>
    <property type="molecule type" value="Genomic_DNA"/>
</dbReference>
<feature type="compositionally biased region" description="Basic and acidic residues" evidence="2">
    <location>
        <begin position="8"/>
        <end position="24"/>
    </location>
</feature>
<comment type="caution">
    <text evidence="3">The sequence shown here is derived from an EMBL/GenBank/DDBJ whole genome shotgun (WGS) entry which is preliminary data.</text>
</comment>
<keyword evidence="4" id="KW-1185">Reference proteome</keyword>
<feature type="compositionally biased region" description="Gly residues" evidence="2">
    <location>
        <begin position="1000"/>
        <end position="1010"/>
    </location>
</feature>
<dbReference type="GO" id="GO:0005930">
    <property type="term" value="C:axoneme"/>
    <property type="evidence" value="ECO:0007669"/>
    <property type="project" value="UniProtKB-SubCell"/>
</dbReference>
<dbReference type="OrthoDB" id="549333at2759"/>
<dbReference type="InterPro" id="IPR032675">
    <property type="entry name" value="LRR_dom_sf"/>
</dbReference>
<dbReference type="Gene3D" id="3.80.10.10">
    <property type="entry name" value="Ribonuclease Inhibitor"/>
    <property type="match status" value="1"/>
</dbReference>
<evidence type="ECO:0000256" key="2">
    <source>
        <dbReference type="SAM" id="MobiDB-lite"/>
    </source>
</evidence>